<gene>
    <name evidence="2" type="ORF">HMPREF1120_02969</name>
</gene>
<accession>H6BRX7</accession>
<protein>
    <submittedName>
        <fullName evidence="2">Uncharacterized protein</fullName>
    </submittedName>
</protein>
<dbReference type="RefSeq" id="XP_009155266.1">
    <property type="nucleotide sequence ID" value="XM_009157018.1"/>
</dbReference>
<feature type="region of interest" description="Disordered" evidence="1">
    <location>
        <begin position="19"/>
        <end position="56"/>
    </location>
</feature>
<reference evidence="2" key="1">
    <citation type="submission" date="2011-07" db="EMBL/GenBank/DDBJ databases">
        <title>The Genome Sequence of Exophiala (Wangiella) dermatitidis NIH/UT8656.</title>
        <authorList>
            <consortium name="The Broad Institute Genome Sequencing Platform"/>
            <person name="Cuomo C."/>
            <person name="Wang Z."/>
            <person name="Hunicke-Smith S."/>
            <person name="Szanislo P.J."/>
            <person name="Earl A."/>
            <person name="Young S.K."/>
            <person name="Zeng Q."/>
            <person name="Gargeya S."/>
            <person name="Fitzgerald M."/>
            <person name="Haas B."/>
            <person name="Abouelleil A."/>
            <person name="Alvarado L."/>
            <person name="Arachchi H.M."/>
            <person name="Berlin A."/>
            <person name="Brown A."/>
            <person name="Chapman S.B."/>
            <person name="Chen Z."/>
            <person name="Dunbar C."/>
            <person name="Freedman E."/>
            <person name="Gearin G."/>
            <person name="Gellesch M."/>
            <person name="Goldberg J."/>
            <person name="Griggs A."/>
            <person name="Gujja S."/>
            <person name="Heiman D."/>
            <person name="Howarth C."/>
            <person name="Larson L."/>
            <person name="Lui A."/>
            <person name="MacDonald P.J.P."/>
            <person name="Montmayeur A."/>
            <person name="Murphy C."/>
            <person name="Neiman D."/>
            <person name="Pearson M."/>
            <person name="Priest M."/>
            <person name="Roberts A."/>
            <person name="Saif S."/>
            <person name="Shea T."/>
            <person name="Shenoy N."/>
            <person name="Sisk P."/>
            <person name="Stolte C."/>
            <person name="Sykes S."/>
            <person name="Wortman J."/>
            <person name="Nusbaum C."/>
            <person name="Birren B."/>
        </authorList>
    </citation>
    <scope>NUCLEOTIDE SEQUENCE</scope>
    <source>
        <strain evidence="2">NIH/UT8656</strain>
    </source>
</reference>
<proteinExistence type="predicted"/>
<organism evidence="2 3">
    <name type="scientific">Exophiala dermatitidis (strain ATCC 34100 / CBS 525.76 / NIH/UT8656)</name>
    <name type="common">Black yeast</name>
    <name type="synonym">Wangiella dermatitidis</name>
    <dbReference type="NCBI Taxonomy" id="858893"/>
    <lineage>
        <taxon>Eukaryota</taxon>
        <taxon>Fungi</taxon>
        <taxon>Dikarya</taxon>
        <taxon>Ascomycota</taxon>
        <taxon>Pezizomycotina</taxon>
        <taxon>Eurotiomycetes</taxon>
        <taxon>Chaetothyriomycetidae</taxon>
        <taxon>Chaetothyriales</taxon>
        <taxon>Herpotrichiellaceae</taxon>
        <taxon>Exophiala</taxon>
    </lineage>
</organism>
<dbReference type="AlphaFoldDB" id="H6BRX7"/>
<dbReference type="VEuPathDB" id="FungiDB:HMPREF1120_02969"/>
<dbReference type="EMBL" id="JH226131">
    <property type="protein sequence ID" value="EHY54805.1"/>
    <property type="molecule type" value="Genomic_DNA"/>
</dbReference>
<evidence type="ECO:0000313" key="3">
    <source>
        <dbReference type="Proteomes" id="UP000007304"/>
    </source>
</evidence>
<dbReference type="InParanoid" id="H6BRX7"/>
<dbReference type="HOGENOM" id="CLU_2497908_0_0_1"/>
<keyword evidence="3" id="KW-1185">Reference proteome</keyword>
<sequence length="86" mass="9119">MRSRGKGGVAVKCPCSCPEGVGARDSASIEAGSKTSSSGIANDQRPRSGLLSRTRSRNASFQVMSAWCRVHEPNWQGKRSVPASRA</sequence>
<dbReference type="Proteomes" id="UP000007304">
    <property type="component" value="Unassembled WGS sequence"/>
</dbReference>
<evidence type="ECO:0000256" key="1">
    <source>
        <dbReference type="SAM" id="MobiDB-lite"/>
    </source>
</evidence>
<name>H6BRX7_EXODN</name>
<dbReference type="GeneID" id="20307608"/>
<evidence type="ECO:0000313" key="2">
    <source>
        <dbReference type="EMBL" id="EHY54805.1"/>
    </source>
</evidence>